<dbReference type="Gene3D" id="2.30.29.30">
    <property type="entry name" value="Pleckstrin-homology domain (PH domain)/Phosphotyrosine-binding domain (PTB)"/>
    <property type="match status" value="1"/>
</dbReference>
<dbReference type="Pfam" id="PF14604">
    <property type="entry name" value="SH3_9"/>
    <property type="match status" value="1"/>
</dbReference>
<dbReference type="InterPro" id="IPR027267">
    <property type="entry name" value="AH/BAR_dom_sf"/>
</dbReference>
<keyword evidence="1 3" id="KW-0728">SH3 domain</keyword>
<dbReference type="InterPro" id="IPR008936">
    <property type="entry name" value="Rho_GTPase_activation_prot"/>
</dbReference>
<feature type="domain" description="SH3" evidence="5">
    <location>
        <begin position="752"/>
        <end position="812"/>
    </location>
</feature>
<feature type="compositionally biased region" description="Polar residues" evidence="4">
    <location>
        <begin position="661"/>
        <end position="679"/>
    </location>
</feature>
<dbReference type="CDD" id="cd11882">
    <property type="entry name" value="SH3_GRAF-like"/>
    <property type="match status" value="1"/>
</dbReference>
<dbReference type="Proteomes" id="UP000007879">
    <property type="component" value="Unassembled WGS sequence"/>
</dbReference>
<reference evidence="7" key="2">
    <citation type="submission" date="2017-05" db="UniProtKB">
        <authorList>
            <consortium name="EnsemblMetazoa"/>
        </authorList>
    </citation>
    <scope>IDENTIFICATION</scope>
</reference>
<dbReference type="Gene3D" id="2.30.30.40">
    <property type="entry name" value="SH3 Domains"/>
    <property type="match status" value="1"/>
</dbReference>
<dbReference type="KEGG" id="aqu:100641718"/>
<gene>
    <name evidence="7" type="primary">100641718</name>
</gene>
<protein>
    <recommendedName>
        <fullName evidence="9">Rho GTPase-activating protein 26</fullName>
    </recommendedName>
</protein>
<dbReference type="SUPFAM" id="SSF48350">
    <property type="entry name" value="GTPase activation domain, GAP"/>
    <property type="match status" value="1"/>
</dbReference>
<dbReference type="SUPFAM" id="SSF50044">
    <property type="entry name" value="SH3-domain"/>
    <property type="match status" value="1"/>
</dbReference>
<dbReference type="PROSITE" id="PS50238">
    <property type="entry name" value="RHOGAP"/>
    <property type="match status" value="1"/>
</dbReference>
<evidence type="ECO:0000259" key="6">
    <source>
        <dbReference type="PROSITE" id="PS50238"/>
    </source>
</evidence>
<dbReference type="FunCoup" id="A0A1X7UZN2">
    <property type="interactions" value="269"/>
</dbReference>
<evidence type="ECO:0000256" key="2">
    <source>
        <dbReference type="ARBA" id="ARBA00022468"/>
    </source>
</evidence>
<dbReference type="InterPro" id="IPR001452">
    <property type="entry name" value="SH3_domain"/>
</dbReference>
<reference evidence="8" key="1">
    <citation type="journal article" date="2010" name="Nature">
        <title>The Amphimedon queenslandica genome and the evolution of animal complexity.</title>
        <authorList>
            <person name="Srivastava M."/>
            <person name="Simakov O."/>
            <person name="Chapman J."/>
            <person name="Fahey B."/>
            <person name="Gauthier M.E."/>
            <person name="Mitros T."/>
            <person name="Richards G.S."/>
            <person name="Conaco C."/>
            <person name="Dacre M."/>
            <person name="Hellsten U."/>
            <person name="Larroux C."/>
            <person name="Putnam N.H."/>
            <person name="Stanke M."/>
            <person name="Adamska M."/>
            <person name="Darling A."/>
            <person name="Degnan S.M."/>
            <person name="Oakley T.H."/>
            <person name="Plachetzki D.C."/>
            <person name="Zhai Y."/>
            <person name="Adamski M."/>
            <person name="Calcino A."/>
            <person name="Cummins S.F."/>
            <person name="Goodstein D.M."/>
            <person name="Harris C."/>
            <person name="Jackson D.J."/>
            <person name="Leys S.P."/>
            <person name="Shu S."/>
            <person name="Woodcroft B.J."/>
            <person name="Vervoort M."/>
            <person name="Kosik K.S."/>
            <person name="Manning G."/>
            <person name="Degnan B.M."/>
            <person name="Rokhsar D.S."/>
        </authorList>
    </citation>
    <scope>NUCLEOTIDE SEQUENCE [LARGE SCALE GENOMIC DNA]</scope>
</reference>
<organism evidence="7">
    <name type="scientific">Amphimedon queenslandica</name>
    <name type="common">Sponge</name>
    <dbReference type="NCBI Taxonomy" id="400682"/>
    <lineage>
        <taxon>Eukaryota</taxon>
        <taxon>Metazoa</taxon>
        <taxon>Porifera</taxon>
        <taxon>Demospongiae</taxon>
        <taxon>Heteroscleromorpha</taxon>
        <taxon>Haplosclerida</taxon>
        <taxon>Niphatidae</taxon>
        <taxon>Amphimedon</taxon>
    </lineage>
</organism>
<evidence type="ECO:0000313" key="8">
    <source>
        <dbReference type="Proteomes" id="UP000007879"/>
    </source>
</evidence>
<evidence type="ECO:0000256" key="3">
    <source>
        <dbReference type="PROSITE-ProRule" id="PRU00192"/>
    </source>
</evidence>
<dbReference type="PANTHER" id="PTHR12552:SF1">
    <property type="entry name" value="RHO GTPASE-ACTIVATING PROTEIN GRAF"/>
    <property type="match status" value="1"/>
</dbReference>
<dbReference type="Pfam" id="PF16746">
    <property type="entry name" value="BAR_3"/>
    <property type="match status" value="1"/>
</dbReference>
<dbReference type="InterPro" id="IPR000198">
    <property type="entry name" value="RhoGAP_dom"/>
</dbReference>
<dbReference type="Gene3D" id="1.20.1270.60">
    <property type="entry name" value="Arfaptin homology (AH) domain/BAR domain"/>
    <property type="match status" value="1"/>
</dbReference>
<name>A0A1X7UZN2_AMPQE</name>
<dbReference type="SMART" id="SM00324">
    <property type="entry name" value="RhoGAP"/>
    <property type="match status" value="1"/>
</dbReference>
<dbReference type="InterPro" id="IPR004148">
    <property type="entry name" value="BAR_dom"/>
</dbReference>
<sequence length="812" mass="92934">MTTGLPPLEYSDCFLDSPSFRETIALYEQELESNTKVVKNLVKECDNMIQKTEEFSRVQQSFGHALSQFHFKTIGTEQTEDEQRISTSLQSFSRLLLSIEDYRHNMLNAIRVRLLKTLQQFRIEHMKKTLEEKKRFDDASKKYYAFLDNFLSTKPPKRKDGNPGVVDVPENDQFEREKAQFRQISFDYVCHLQDVHAQKHFELVEPIIGYITDISTFLHQAYEEVCSLRPQIEGAQFKVQLLRETHESEQEKAYHLKAQVIEEGQHGMVHHPEYVKQGLVMILDKRRGIAGHHWQKYFCQFRKEEKRKMVKFLCNQKSPATPTDEWMEVKDCVRAKAEEIERRFCFELKCSLKGAEYKIILQGIGQEDRTSWLQVMEGREPVYSSLRALETGRINAVGYKFVEKCINTIEERGLEEEGLYRRPGVLAKANKLMKEVSDSNAVENMDFSDEIEWDTKTLASSVKAYFAKYLGEPVLTFERHYNFINAAKINDTDEKCKSIQILIRELPKPNYDILSLLIPHLRNIADLSSVNLMKASNLGVCFGPTLMRPEHETVASIVDIRYQNIIVEFMISHVDELFPGAREDRPYPRTKGMKTTSKLSRSEPSIRNRRPPPAAPVKISAANFAKRSQEQRAQSMIGSASSSSSVLPIVSNKDIPPPPVSQRQSVALTPPAYSTSGQDRNILHESGQFDHLESKKPVPTQRQTSVQRIAPQPPPTATKPHSQSSPPEPPPSEAKPSILSRRSPPSPPVKPSTGRRAKALFDCEAEDELELSFREDEIFINVVESEEPDWLQATNSSGKRGLVPANYIEWLT</sequence>
<dbReference type="GO" id="GO:0005096">
    <property type="term" value="F:GTPase activator activity"/>
    <property type="evidence" value="ECO:0007669"/>
    <property type="project" value="UniProtKB-KW"/>
</dbReference>
<dbReference type="InterPro" id="IPR047234">
    <property type="entry name" value="GRAF_fam"/>
</dbReference>
<dbReference type="AlphaFoldDB" id="A0A1X7UZN2"/>
<dbReference type="SMART" id="SM00326">
    <property type="entry name" value="SH3"/>
    <property type="match status" value="1"/>
</dbReference>
<evidence type="ECO:0000256" key="1">
    <source>
        <dbReference type="ARBA" id="ARBA00022443"/>
    </source>
</evidence>
<dbReference type="GO" id="GO:0005737">
    <property type="term" value="C:cytoplasm"/>
    <property type="evidence" value="ECO:0007669"/>
    <property type="project" value="InterPro"/>
</dbReference>
<feature type="domain" description="Rho-GAP" evidence="6">
    <location>
        <begin position="384"/>
        <end position="578"/>
    </location>
</feature>
<evidence type="ECO:0000256" key="4">
    <source>
        <dbReference type="SAM" id="MobiDB-lite"/>
    </source>
</evidence>
<dbReference type="EnsemblMetazoa" id="Aqu2.1.32994_001">
    <property type="protein sequence ID" value="Aqu2.1.32994_001"/>
    <property type="gene ID" value="Aqu2.1.32994"/>
</dbReference>
<dbReference type="OrthoDB" id="3183924at2759"/>
<proteinExistence type="predicted"/>
<feature type="region of interest" description="Disordered" evidence="4">
    <location>
        <begin position="580"/>
        <end position="758"/>
    </location>
</feature>
<evidence type="ECO:0008006" key="9">
    <source>
        <dbReference type="Google" id="ProtNLM"/>
    </source>
</evidence>
<evidence type="ECO:0000313" key="7">
    <source>
        <dbReference type="EnsemblMetazoa" id="Aqu2.1.32994_001"/>
    </source>
</evidence>
<feature type="compositionally biased region" description="Low complexity" evidence="4">
    <location>
        <begin position="734"/>
        <end position="743"/>
    </location>
</feature>
<dbReference type="GO" id="GO:0007165">
    <property type="term" value="P:signal transduction"/>
    <property type="evidence" value="ECO:0007669"/>
    <property type="project" value="InterPro"/>
</dbReference>
<dbReference type="InterPro" id="IPR047225">
    <property type="entry name" value="PH_GRAF"/>
</dbReference>
<dbReference type="PANTHER" id="PTHR12552">
    <property type="entry name" value="OLIGOPHRENIN 1"/>
    <property type="match status" value="1"/>
</dbReference>
<dbReference type="PROSITE" id="PS50002">
    <property type="entry name" value="SH3"/>
    <property type="match status" value="1"/>
</dbReference>
<dbReference type="STRING" id="400682.A0A1X7UZN2"/>
<keyword evidence="2" id="KW-0343">GTPase activation</keyword>
<evidence type="ECO:0000259" key="5">
    <source>
        <dbReference type="PROSITE" id="PS50002"/>
    </source>
</evidence>
<dbReference type="SUPFAM" id="SSF103657">
    <property type="entry name" value="BAR/IMD domain-like"/>
    <property type="match status" value="1"/>
</dbReference>
<dbReference type="EnsemblMetazoa" id="XM_011405371.2">
    <property type="protein sequence ID" value="XP_011403673.1"/>
    <property type="gene ID" value="LOC100641718"/>
</dbReference>
<dbReference type="Pfam" id="PF00620">
    <property type="entry name" value="RhoGAP"/>
    <property type="match status" value="1"/>
</dbReference>
<keyword evidence="8" id="KW-1185">Reference proteome</keyword>
<dbReference type="Gene3D" id="1.10.555.10">
    <property type="entry name" value="Rho GTPase activation protein"/>
    <property type="match status" value="1"/>
</dbReference>
<dbReference type="SUPFAM" id="SSF50729">
    <property type="entry name" value="PH domain-like"/>
    <property type="match status" value="1"/>
</dbReference>
<dbReference type="InterPro" id="IPR036028">
    <property type="entry name" value="SH3-like_dom_sf"/>
</dbReference>
<dbReference type="InterPro" id="IPR011993">
    <property type="entry name" value="PH-like_dom_sf"/>
</dbReference>
<dbReference type="InParanoid" id="A0A1X7UZN2"/>
<accession>A0A1X7UZN2</accession>
<dbReference type="CDD" id="cd01249">
    <property type="entry name" value="BAR-PH_GRAF_family"/>
    <property type="match status" value="1"/>
</dbReference>
<feature type="compositionally biased region" description="Basic and acidic residues" evidence="4">
    <location>
        <begin position="681"/>
        <end position="696"/>
    </location>
</feature>